<dbReference type="RefSeq" id="WP_072973396.1">
    <property type="nucleotide sequence ID" value="NZ_FQTY01000002.1"/>
</dbReference>
<keyword evidence="8" id="KW-1185">Reference proteome</keyword>
<dbReference type="CDD" id="cd06225">
    <property type="entry name" value="HAMP"/>
    <property type="match status" value="1"/>
</dbReference>
<dbReference type="GO" id="GO:0016020">
    <property type="term" value="C:membrane"/>
    <property type="evidence" value="ECO:0007669"/>
    <property type="project" value="UniProtKB-SubCell"/>
</dbReference>
<dbReference type="SMART" id="SM00304">
    <property type="entry name" value="HAMP"/>
    <property type="match status" value="1"/>
</dbReference>
<dbReference type="STRING" id="1123404.SAMN02745784_00818"/>
<evidence type="ECO:0000256" key="1">
    <source>
        <dbReference type="ARBA" id="ARBA00004370"/>
    </source>
</evidence>
<dbReference type="InterPro" id="IPR010559">
    <property type="entry name" value="Sig_transdc_His_kin_internal"/>
</dbReference>
<dbReference type="InterPro" id="IPR051552">
    <property type="entry name" value="HptR"/>
</dbReference>
<dbReference type="Pfam" id="PF02518">
    <property type="entry name" value="HATPase_c"/>
    <property type="match status" value="1"/>
</dbReference>
<feature type="transmembrane region" description="Helical" evidence="5">
    <location>
        <begin position="251"/>
        <end position="271"/>
    </location>
</feature>
<dbReference type="PANTHER" id="PTHR42713:SF2">
    <property type="entry name" value="TWO-COMPONENT SENSOR KINASE YESM"/>
    <property type="match status" value="1"/>
</dbReference>
<dbReference type="EMBL" id="FQTY01000002">
    <property type="protein sequence ID" value="SHE47139.1"/>
    <property type="molecule type" value="Genomic_DNA"/>
</dbReference>
<dbReference type="InterPro" id="IPR003660">
    <property type="entry name" value="HAMP_dom"/>
</dbReference>
<dbReference type="GO" id="GO:0000155">
    <property type="term" value="F:phosphorelay sensor kinase activity"/>
    <property type="evidence" value="ECO:0007669"/>
    <property type="project" value="InterPro"/>
</dbReference>
<keyword evidence="5" id="KW-0472">Membrane</keyword>
<gene>
    <name evidence="7" type="ORF">SAMN02745784_00818</name>
</gene>
<reference evidence="8" key="1">
    <citation type="submission" date="2016-11" db="EMBL/GenBank/DDBJ databases">
        <authorList>
            <person name="Varghese N."/>
            <person name="Submissions S."/>
        </authorList>
    </citation>
    <scope>NUCLEOTIDE SEQUENCE [LARGE SCALE GENOMIC DNA]</scope>
    <source>
        <strain evidence="8">DSM 18095</strain>
    </source>
</reference>
<keyword evidence="4 7" id="KW-0418">Kinase</keyword>
<dbReference type="Gene3D" id="3.30.565.10">
    <property type="entry name" value="Histidine kinase-like ATPase, C-terminal domain"/>
    <property type="match status" value="1"/>
</dbReference>
<dbReference type="SUPFAM" id="SSF158472">
    <property type="entry name" value="HAMP domain-like"/>
    <property type="match status" value="1"/>
</dbReference>
<accession>A0A1M4TRK4</accession>
<evidence type="ECO:0000313" key="8">
    <source>
        <dbReference type="Proteomes" id="UP000184114"/>
    </source>
</evidence>
<dbReference type="InterPro" id="IPR036890">
    <property type="entry name" value="HATPase_C_sf"/>
</dbReference>
<dbReference type="AlphaFoldDB" id="A0A1M4TRK4"/>
<keyword evidence="5" id="KW-1133">Transmembrane helix</keyword>
<dbReference type="Gene3D" id="3.30.450.20">
    <property type="entry name" value="PAS domain"/>
    <property type="match status" value="1"/>
</dbReference>
<protein>
    <submittedName>
        <fullName evidence="7">Two-component system, sensor histidine kinase YesM</fullName>
    </submittedName>
</protein>
<feature type="transmembrane region" description="Helical" evidence="5">
    <location>
        <begin position="6"/>
        <end position="25"/>
    </location>
</feature>
<keyword evidence="2" id="KW-0597">Phosphoprotein</keyword>
<sequence length="540" mass="62658">MSRIQNKITLYVVASLFILFILLLWNIDMEMDKSVIPLSKNLTQQMVDARSEQISNWIEERIIEIKLIGEQIGYLNMSLDESLEYMRFSLGNNNIYESLGIIDEDGIAWITDNSSFSIANRDYYKKINEERTPFVISNPLKSKSNKVDIIIILYRLPKDIEQKFSYISAAVPIETIKDIASRIQLYDGGSKIYDISGNPIGGEDSGIDNKGDIIEFSSSIEKSPGWTIVFKVPEYRLYEGAKRLKGSAIKIGLLIGVVLIVLLTLFSSSIVRPICRMQELMKKVENGDLKIRFKDYRNDEIGDLQKSFDQMLDRLYTVKYEKKEMELRLLQEQVNPHFLYNTLDTIRWSAIEYDAMEVVELIEALSNYFRIGLSKGEKFIRVSEEISHIKSYIQIYQARFEEELDYKIICNESLLGYRVIRVLLQPLVENAIYHGNKYNKNPRFKIIVNIFKEGNELIMEVRNNGENIEVNRLKIIRKILSGKEKNGDKIGFGLYSVNQRIKLAFGENYGLDIKNEKDWVISRINCPIIMEDKYEEDIDC</sequence>
<evidence type="ECO:0000259" key="6">
    <source>
        <dbReference type="PROSITE" id="PS50885"/>
    </source>
</evidence>
<keyword evidence="5" id="KW-0812">Transmembrane</keyword>
<evidence type="ECO:0000313" key="7">
    <source>
        <dbReference type="EMBL" id="SHE47139.1"/>
    </source>
</evidence>
<dbReference type="InterPro" id="IPR003594">
    <property type="entry name" value="HATPase_dom"/>
</dbReference>
<feature type="domain" description="HAMP" evidence="6">
    <location>
        <begin position="268"/>
        <end position="320"/>
    </location>
</feature>
<organism evidence="7 8">
    <name type="scientific">Tissierella praeacuta DSM 18095</name>
    <dbReference type="NCBI Taxonomy" id="1123404"/>
    <lineage>
        <taxon>Bacteria</taxon>
        <taxon>Bacillati</taxon>
        <taxon>Bacillota</taxon>
        <taxon>Tissierellia</taxon>
        <taxon>Tissierellales</taxon>
        <taxon>Tissierellaceae</taxon>
        <taxon>Tissierella</taxon>
    </lineage>
</organism>
<dbReference type="SUPFAM" id="SSF55874">
    <property type="entry name" value="ATPase domain of HSP90 chaperone/DNA topoisomerase II/histidine kinase"/>
    <property type="match status" value="1"/>
</dbReference>
<evidence type="ECO:0000256" key="2">
    <source>
        <dbReference type="ARBA" id="ARBA00022553"/>
    </source>
</evidence>
<dbReference type="Gene3D" id="6.10.340.10">
    <property type="match status" value="1"/>
</dbReference>
<dbReference type="PROSITE" id="PS50885">
    <property type="entry name" value="HAMP"/>
    <property type="match status" value="1"/>
</dbReference>
<evidence type="ECO:0000256" key="3">
    <source>
        <dbReference type="ARBA" id="ARBA00022679"/>
    </source>
</evidence>
<evidence type="ECO:0000256" key="5">
    <source>
        <dbReference type="SAM" id="Phobius"/>
    </source>
</evidence>
<comment type="subcellular location">
    <subcellularLocation>
        <location evidence="1">Membrane</location>
    </subcellularLocation>
</comment>
<evidence type="ECO:0000256" key="4">
    <source>
        <dbReference type="ARBA" id="ARBA00022777"/>
    </source>
</evidence>
<name>A0A1M4TRK4_9FIRM</name>
<keyword evidence="3" id="KW-0808">Transferase</keyword>
<dbReference type="GeneID" id="90996339"/>
<proteinExistence type="predicted"/>
<dbReference type="PANTHER" id="PTHR42713">
    <property type="entry name" value="HISTIDINE KINASE-RELATED"/>
    <property type="match status" value="1"/>
</dbReference>
<dbReference type="Pfam" id="PF06580">
    <property type="entry name" value="His_kinase"/>
    <property type="match status" value="1"/>
</dbReference>
<dbReference type="Proteomes" id="UP000184114">
    <property type="component" value="Unassembled WGS sequence"/>
</dbReference>
<dbReference type="Pfam" id="PF00672">
    <property type="entry name" value="HAMP"/>
    <property type="match status" value="1"/>
</dbReference>